<accession>A0ABT0LA07</accession>
<feature type="compositionally biased region" description="Acidic residues" evidence="1">
    <location>
        <begin position="114"/>
        <end position="148"/>
    </location>
</feature>
<protein>
    <submittedName>
        <fullName evidence="2">Uncharacterized protein</fullName>
    </submittedName>
</protein>
<dbReference type="Proteomes" id="UP001203423">
    <property type="component" value="Unassembled WGS sequence"/>
</dbReference>
<comment type="caution">
    <text evidence="2">The sequence shown here is derived from an EMBL/GenBank/DDBJ whole genome shotgun (WGS) entry which is preliminary data.</text>
</comment>
<name>A0ABT0LA07_9GAMM</name>
<dbReference type="RefSeq" id="WP_248939827.1">
    <property type="nucleotide sequence ID" value="NZ_JAKIKS010000026.1"/>
</dbReference>
<organism evidence="2 3">
    <name type="scientific">Shewanella surugensis</name>
    <dbReference type="NCBI Taxonomy" id="212020"/>
    <lineage>
        <taxon>Bacteria</taxon>
        <taxon>Pseudomonadati</taxon>
        <taxon>Pseudomonadota</taxon>
        <taxon>Gammaproteobacteria</taxon>
        <taxon>Alteromonadales</taxon>
        <taxon>Shewanellaceae</taxon>
        <taxon>Shewanella</taxon>
    </lineage>
</organism>
<evidence type="ECO:0000313" key="3">
    <source>
        <dbReference type="Proteomes" id="UP001203423"/>
    </source>
</evidence>
<evidence type="ECO:0000313" key="2">
    <source>
        <dbReference type="EMBL" id="MCL1124548.1"/>
    </source>
</evidence>
<reference evidence="2 3" key="1">
    <citation type="submission" date="2022-01" db="EMBL/GenBank/DDBJ databases">
        <title>Whole genome-based taxonomy of the Shewanellaceae.</title>
        <authorList>
            <person name="Martin-Rodriguez A.J."/>
        </authorList>
    </citation>
    <scope>NUCLEOTIDE SEQUENCE [LARGE SCALE GENOMIC DNA]</scope>
    <source>
        <strain evidence="2 3">DSM 17177</strain>
    </source>
</reference>
<keyword evidence="3" id="KW-1185">Reference proteome</keyword>
<sequence length="148" mass="16751">MYNISKKEVWYGELRTARGNTVLIYDNQFPEASAGRVYFYNTVRDEVIEYAEDIVKSNLHDLDDAAIQAAKSEYGKAWKATRLAFMDKHDGWVEANNPKSAPVKKAKPVVEPVPEMDNDATGDVNPELEAEGLEAEFDTEWPSDDFDD</sequence>
<feature type="region of interest" description="Disordered" evidence="1">
    <location>
        <begin position="96"/>
        <end position="148"/>
    </location>
</feature>
<proteinExistence type="predicted"/>
<evidence type="ECO:0000256" key="1">
    <source>
        <dbReference type="SAM" id="MobiDB-lite"/>
    </source>
</evidence>
<dbReference type="EMBL" id="JAKIKS010000026">
    <property type="protein sequence ID" value="MCL1124548.1"/>
    <property type="molecule type" value="Genomic_DNA"/>
</dbReference>
<gene>
    <name evidence="2" type="ORF">L2764_08680</name>
</gene>